<protein>
    <submittedName>
        <fullName evidence="1">Uncharacterized protein</fullName>
    </submittedName>
</protein>
<sequence length="52" mass="5439">MPRIGIGTFVRDGRGDCAELMSSLEVSGPDASSIYGAFFPLLSCKTTGSPEN</sequence>
<name>G3JHR6_CORMM</name>
<dbReference type="HOGENOM" id="CLU_3087150_0_0_1"/>
<keyword evidence="2" id="KW-1185">Reference proteome</keyword>
<organism evidence="1 2">
    <name type="scientific">Cordyceps militaris (strain CM01)</name>
    <name type="common">Caterpillar fungus</name>
    <dbReference type="NCBI Taxonomy" id="983644"/>
    <lineage>
        <taxon>Eukaryota</taxon>
        <taxon>Fungi</taxon>
        <taxon>Dikarya</taxon>
        <taxon>Ascomycota</taxon>
        <taxon>Pezizomycotina</taxon>
        <taxon>Sordariomycetes</taxon>
        <taxon>Hypocreomycetidae</taxon>
        <taxon>Hypocreales</taxon>
        <taxon>Cordycipitaceae</taxon>
        <taxon>Cordyceps</taxon>
    </lineage>
</organism>
<dbReference type="AlphaFoldDB" id="G3JHR6"/>
<dbReference type="Proteomes" id="UP000001610">
    <property type="component" value="Unassembled WGS sequence"/>
</dbReference>
<dbReference type="InParanoid" id="G3JHR6"/>
<dbReference type="RefSeq" id="XP_006671136.1">
    <property type="nucleotide sequence ID" value="XM_006671073.1"/>
</dbReference>
<dbReference type="KEGG" id="cmt:CCM_05929"/>
<proteinExistence type="predicted"/>
<evidence type="ECO:0000313" key="2">
    <source>
        <dbReference type="Proteomes" id="UP000001610"/>
    </source>
</evidence>
<evidence type="ECO:0000313" key="1">
    <source>
        <dbReference type="EMBL" id="EGX91772.1"/>
    </source>
</evidence>
<dbReference type="GeneID" id="18167947"/>
<reference evidence="1 2" key="1">
    <citation type="journal article" date="2011" name="Genome Biol.">
        <title>Genome sequence of the insect pathogenic fungus Cordyceps militaris, a valued traditional Chinese medicine.</title>
        <authorList>
            <person name="Zheng P."/>
            <person name="Xia Y."/>
            <person name="Xiao G."/>
            <person name="Xiong C."/>
            <person name="Hu X."/>
            <person name="Zhang S."/>
            <person name="Zheng H."/>
            <person name="Huang Y."/>
            <person name="Zhou Y."/>
            <person name="Wang S."/>
            <person name="Zhao G.P."/>
            <person name="Liu X."/>
            <person name="St Leger R.J."/>
            <person name="Wang C."/>
        </authorList>
    </citation>
    <scope>NUCLEOTIDE SEQUENCE [LARGE SCALE GENOMIC DNA]</scope>
    <source>
        <strain evidence="1 2">CM01</strain>
    </source>
</reference>
<gene>
    <name evidence="1" type="ORF">CCM_05929</name>
</gene>
<accession>G3JHR6</accession>
<dbReference type="EMBL" id="JH126402">
    <property type="protein sequence ID" value="EGX91772.1"/>
    <property type="molecule type" value="Genomic_DNA"/>
</dbReference>
<dbReference type="VEuPathDB" id="FungiDB:CCM_05929"/>